<reference evidence="4" key="1">
    <citation type="submission" date="2015-09" db="EMBL/GenBank/DDBJ databases">
        <title>Scylla olivacea transcriptome.</title>
        <authorList>
            <person name="Ikhwanuddin M."/>
        </authorList>
    </citation>
    <scope>NUCLEOTIDE SEQUENCE</scope>
</reference>
<accession>A0A0P4WGS2</accession>
<feature type="domain" description="DDE Tnp4" evidence="3">
    <location>
        <begin position="61"/>
        <end position="105"/>
    </location>
</feature>
<dbReference type="Pfam" id="PF13359">
    <property type="entry name" value="DDE_Tnp_4"/>
    <property type="match status" value="1"/>
</dbReference>
<dbReference type="AlphaFoldDB" id="A0A0P4WGS2"/>
<name>A0A0P4WGS2_SCYOL</name>
<dbReference type="EMBL" id="GDRN01007089">
    <property type="protein sequence ID" value="JAI67951.1"/>
    <property type="molecule type" value="Transcribed_RNA"/>
</dbReference>
<dbReference type="InterPro" id="IPR027806">
    <property type="entry name" value="HARBI1_dom"/>
</dbReference>
<comment type="cofactor">
    <cofactor evidence="1">
        <name>a divalent metal cation</name>
        <dbReference type="ChEBI" id="CHEBI:60240"/>
    </cofactor>
</comment>
<keyword evidence="2" id="KW-0479">Metal-binding</keyword>
<dbReference type="GO" id="GO:0046872">
    <property type="term" value="F:metal ion binding"/>
    <property type="evidence" value="ECO:0007669"/>
    <property type="project" value="UniProtKB-KW"/>
</dbReference>
<protein>
    <recommendedName>
        <fullName evidence="3">DDE Tnp4 domain-containing protein</fullName>
    </recommendedName>
</protein>
<evidence type="ECO:0000256" key="2">
    <source>
        <dbReference type="ARBA" id="ARBA00022723"/>
    </source>
</evidence>
<evidence type="ECO:0000256" key="1">
    <source>
        <dbReference type="ARBA" id="ARBA00001968"/>
    </source>
</evidence>
<evidence type="ECO:0000313" key="4">
    <source>
        <dbReference type="EMBL" id="JAI67951.1"/>
    </source>
</evidence>
<organism evidence="4">
    <name type="scientific">Scylla olivacea</name>
    <name type="common">Orange mud crab</name>
    <name type="synonym">Cancer olivacea</name>
    <dbReference type="NCBI Taxonomy" id="85551"/>
    <lineage>
        <taxon>Eukaryota</taxon>
        <taxon>Metazoa</taxon>
        <taxon>Ecdysozoa</taxon>
        <taxon>Arthropoda</taxon>
        <taxon>Crustacea</taxon>
        <taxon>Multicrustacea</taxon>
        <taxon>Malacostraca</taxon>
        <taxon>Eumalacostraca</taxon>
        <taxon>Eucarida</taxon>
        <taxon>Decapoda</taxon>
        <taxon>Pleocyemata</taxon>
        <taxon>Brachyura</taxon>
        <taxon>Eubrachyura</taxon>
        <taxon>Portunoidea</taxon>
        <taxon>Portunidae</taxon>
        <taxon>Portuninae</taxon>
        <taxon>Scylla</taxon>
    </lineage>
</organism>
<proteinExistence type="predicted"/>
<evidence type="ECO:0000259" key="3">
    <source>
        <dbReference type="Pfam" id="PF13359"/>
    </source>
</evidence>
<sequence>MSLDFKVPPNTISGTVYKTCKAIIAEYLNEVVVCPSTPKGWRKVVIGFSRRWNFYNTIRAIDGKHIAIRAPTHSGSFYYNYKGFHYLVLLAVVDSDHKFLYVDVGAHETI</sequence>